<name>A0A8J6L8N2_TENMO</name>
<dbReference type="Pfam" id="PF01423">
    <property type="entry name" value="LSM"/>
    <property type="match status" value="1"/>
</dbReference>
<protein>
    <recommendedName>
        <fullName evidence="1">Sm domain-containing protein</fullName>
    </recommendedName>
</protein>
<feature type="domain" description="Sm" evidence="1">
    <location>
        <begin position="155"/>
        <end position="241"/>
    </location>
</feature>
<reference evidence="2" key="2">
    <citation type="submission" date="2021-08" db="EMBL/GenBank/DDBJ databases">
        <authorList>
            <person name="Eriksson T."/>
        </authorList>
    </citation>
    <scope>NUCLEOTIDE SEQUENCE</scope>
    <source>
        <strain evidence="2">Stoneville</strain>
        <tissue evidence="2">Whole head</tissue>
    </source>
</reference>
<dbReference type="SUPFAM" id="SSF50182">
    <property type="entry name" value="Sm-like ribonucleoproteins"/>
    <property type="match status" value="1"/>
</dbReference>
<dbReference type="InterPro" id="IPR047575">
    <property type="entry name" value="Sm"/>
</dbReference>
<dbReference type="Pfam" id="PF18701">
    <property type="entry name" value="DUF5641"/>
    <property type="match status" value="1"/>
</dbReference>
<accession>A0A8J6L8N2</accession>
<dbReference type="InterPro" id="IPR040676">
    <property type="entry name" value="DUF5641"/>
</dbReference>
<comment type="caution">
    <text evidence="2">The sequence shown here is derived from an EMBL/GenBank/DDBJ whole genome shotgun (WGS) entry which is preliminary data.</text>
</comment>
<dbReference type="AlphaFoldDB" id="A0A8J6L8N2"/>
<dbReference type="InterPro" id="IPR001163">
    <property type="entry name" value="Sm_dom_euk/arc"/>
</dbReference>
<dbReference type="Gene3D" id="2.30.30.100">
    <property type="match status" value="1"/>
</dbReference>
<sequence length="246" mass="28555">MLTVLVQIEACINSRPITPLSSDPNDFSPLTPGHFLIGRRLTSNSEPDLTLIKENLLSRWQRVQQVTQHFWKRWSKEHLNTLQQRNKWRQRSQEVLQAGTPVLLKEENLHPLCWRMGVILEVHPGQDGLIRTATIKTSTGIVTRATNRICPFPTEDFEQDRSKGGRNIMINCRNNKKLLGRVKSFDRHMNLILENVHEMWTEEQRKGKGKQPKKPVYKERFMQKVFLRGDSIMIILKNPNVSSGSD</sequence>
<dbReference type="PROSITE" id="PS52002">
    <property type="entry name" value="SM"/>
    <property type="match status" value="1"/>
</dbReference>
<gene>
    <name evidence="2" type="ORF">GEV33_010810</name>
</gene>
<reference evidence="2" key="1">
    <citation type="journal article" date="2020" name="J Insects Food Feed">
        <title>The yellow mealworm (Tenebrio molitor) genome: a resource for the emerging insects as food and feed industry.</title>
        <authorList>
            <person name="Eriksson T."/>
            <person name="Andere A."/>
            <person name="Kelstrup H."/>
            <person name="Emery V."/>
            <person name="Picard C."/>
        </authorList>
    </citation>
    <scope>NUCLEOTIDE SEQUENCE</scope>
    <source>
        <strain evidence="2">Stoneville</strain>
        <tissue evidence="2">Whole head</tissue>
    </source>
</reference>
<organism evidence="2 3">
    <name type="scientific">Tenebrio molitor</name>
    <name type="common">Yellow mealworm beetle</name>
    <dbReference type="NCBI Taxonomy" id="7067"/>
    <lineage>
        <taxon>Eukaryota</taxon>
        <taxon>Metazoa</taxon>
        <taxon>Ecdysozoa</taxon>
        <taxon>Arthropoda</taxon>
        <taxon>Hexapoda</taxon>
        <taxon>Insecta</taxon>
        <taxon>Pterygota</taxon>
        <taxon>Neoptera</taxon>
        <taxon>Endopterygota</taxon>
        <taxon>Coleoptera</taxon>
        <taxon>Polyphaga</taxon>
        <taxon>Cucujiformia</taxon>
        <taxon>Tenebrionidae</taxon>
        <taxon>Tenebrio</taxon>
    </lineage>
</organism>
<proteinExistence type="predicted"/>
<keyword evidence="3" id="KW-1185">Reference proteome</keyword>
<dbReference type="SMART" id="SM00651">
    <property type="entry name" value="Sm"/>
    <property type="match status" value="1"/>
</dbReference>
<dbReference type="EMBL" id="JABDTM020026396">
    <property type="protein sequence ID" value="KAH0811985.1"/>
    <property type="molecule type" value="Genomic_DNA"/>
</dbReference>
<dbReference type="Proteomes" id="UP000719412">
    <property type="component" value="Unassembled WGS sequence"/>
</dbReference>
<evidence type="ECO:0000313" key="2">
    <source>
        <dbReference type="EMBL" id="KAH0811985.1"/>
    </source>
</evidence>
<dbReference type="GO" id="GO:0003723">
    <property type="term" value="F:RNA binding"/>
    <property type="evidence" value="ECO:0007669"/>
    <property type="project" value="InterPro"/>
</dbReference>
<dbReference type="InterPro" id="IPR010920">
    <property type="entry name" value="LSM_dom_sf"/>
</dbReference>
<evidence type="ECO:0000313" key="3">
    <source>
        <dbReference type="Proteomes" id="UP000719412"/>
    </source>
</evidence>
<evidence type="ECO:0000259" key="1">
    <source>
        <dbReference type="PROSITE" id="PS52002"/>
    </source>
</evidence>
<dbReference type="PANTHER" id="PTHR47331">
    <property type="entry name" value="PHD-TYPE DOMAIN-CONTAINING PROTEIN"/>
    <property type="match status" value="1"/>
</dbReference>